<feature type="transmembrane region" description="Helical" evidence="1">
    <location>
        <begin position="22"/>
        <end position="44"/>
    </location>
</feature>
<dbReference type="EMBL" id="UZAK01034203">
    <property type="protein sequence ID" value="VDP43125.1"/>
    <property type="molecule type" value="Genomic_DNA"/>
</dbReference>
<gene>
    <name evidence="2" type="ORF">SCUD_LOCUS11119</name>
</gene>
<keyword evidence="1" id="KW-0472">Membrane</keyword>
<keyword evidence="1" id="KW-0812">Transmembrane</keyword>
<evidence type="ECO:0000256" key="1">
    <source>
        <dbReference type="SAM" id="Phobius"/>
    </source>
</evidence>
<evidence type="ECO:0000313" key="3">
    <source>
        <dbReference type="Proteomes" id="UP000279833"/>
    </source>
</evidence>
<accession>A0A183K7Z0</accession>
<keyword evidence="1" id="KW-1133">Transmembrane helix</keyword>
<evidence type="ECO:0000313" key="4">
    <source>
        <dbReference type="WBParaSite" id="SCUD_0001111901-mRNA-1"/>
    </source>
</evidence>
<reference evidence="4" key="1">
    <citation type="submission" date="2016-06" db="UniProtKB">
        <authorList>
            <consortium name="WormBaseParasite"/>
        </authorList>
    </citation>
    <scope>IDENTIFICATION</scope>
</reference>
<dbReference type="AlphaFoldDB" id="A0A183K7Z0"/>
<protein>
    <submittedName>
        <fullName evidence="2 4">Uncharacterized protein</fullName>
    </submittedName>
</protein>
<organism evidence="4">
    <name type="scientific">Schistosoma curassoni</name>
    <dbReference type="NCBI Taxonomy" id="6186"/>
    <lineage>
        <taxon>Eukaryota</taxon>
        <taxon>Metazoa</taxon>
        <taxon>Spiralia</taxon>
        <taxon>Lophotrochozoa</taxon>
        <taxon>Platyhelminthes</taxon>
        <taxon>Trematoda</taxon>
        <taxon>Digenea</taxon>
        <taxon>Strigeidida</taxon>
        <taxon>Schistosomatoidea</taxon>
        <taxon>Schistosomatidae</taxon>
        <taxon>Schistosoma</taxon>
    </lineage>
</organism>
<proteinExistence type="predicted"/>
<keyword evidence="3" id="KW-1185">Reference proteome</keyword>
<dbReference type="WBParaSite" id="SCUD_0001111901-mRNA-1">
    <property type="protein sequence ID" value="SCUD_0001111901-mRNA-1"/>
    <property type="gene ID" value="SCUD_0001111901"/>
</dbReference>
<evidence type="ECO:0000313" key="2">
    <source>
        <dbReference type="EMBL" id="VDP43125.1"/>
    </source>
</evidence>
<reference evidence="2 3" key="2">
    <citation type="submission" date="2018-11" db="EMBL/GenBank/DDBJ databases">
        <authorList>
            <consortium name="Pathogen Informatics"/>
        </authorList>
    </citation>
    <scope>NUCLEOTIDE SEQUENCE [LARGE SCALE GENOMIC DNA]</scope>
    <source>
        <strain evidence="2">Dakar</strain>
        <strain evidence="3">Dakar, Senegal</strain>
    </source>
</reference>
<sequence length="48" mass="5842">MMHLNKQLHNHQVVLNILYKELFYHLLFPSLESFVIQNILALYLNYKP</sequence>
<dbReference type="Proteomes" id="UP000279833">
    <property type="component" value="Unassembled WGS sequence"/>
</dbReference>
<name>A0A183K7Z0_9TREM</name>